<dbReference type="GO" id="GO:0001006">
    <property type="term" value="F:RNA polymerase III type 3 promoter sequence-specific DNA binding"/>
    <property type="evidence" value="ECO:0007669"/>
    <property type="project" value="TreeGrafter"/>
</dbReference>
<evidence type="ECO:0000259" key="5">
    <source>
        <dbReference type="PROSITE" id="PS50090"/>
    </source>
</evidence>
<dbReference type="InterPro" id="IPR051575">
    <property type="entry name" value="Myb-like_DNA-bd"/>
</dbReference>
<dbReference type="GO" id="GO:0019185">
    <property type="term" value="C:snRNA-activating protein complex"/>
    <property type="evidence" value="ECO:0007669"/>
    <property type="project" value="TreeGrafter"/>
</dbReference>
<evidence type="ECO:0000256" key="2">
    <source>
        <dbReference type="ARBA" id="ARBA00023125"/>
    </source>
</evidence>
<dbReference type="GeneID" id="94825825"/>
<keyword evidence="1" id="KW-0805">Transcription regulation</keyword>
<sequence length="347" mass="39686">MTNASTASPKPLLEYAVSNLIQQAPALPETIITQCRMILDNFIYGPLTYEECKIKISSIVPNVDIVDEIRRVLSTDSPARAIHHEEEIEPADNDVVSYRSKGRTRLWTKEEDRRLLHAIYIFGLGKWKDICVFVGGGRTRAQCSQRWYRSIDPRISKDRWTSDEDQRLMQSVTVNGDHTWTKVAFDVKTRTDVQCRYRYNQIQKSTNYSTKKGQNVIQGNQASGEQQNDNQIVPVPVQAPPPPQNTIANQQIKFPVSNQQWINTQNLICQINNVSPLPSNKIMAQIPLIAATTSIPNETKTSFNMITISQDPTEFDQVMIDQLIHKGNEFDADDFLYTSEIMDRYFE</sequence>
<evidence type="ECO:0000259" key="7">
    <source>
        <dbReference type="PROSITE" id="PS51294"/>
    </source>
</evidence>
<dbReference type="InterPro" id="IPR017884">
    <property type="entry name" value="SANT_dom"/>
</dbReference>
<dbReference type="AlphaFoldDB" id="A0A1J4KS84"/>
<keyword evidence="3" id="KW-0804">Transcription</keyword>
<dbReference type="GO" id="GO:0000978">
    <property type="term" value="F:RNA polymerase II cis-regulatory region sequence-specific DNA binding"/>
    <property type="evidence" value="ECO:0007669"/>
    <property type="project" value="TreeGrafter"/>
</dbReference>
<feature type="domain" description="HTH myb-type" evidence="7">
    <location>
        <begin position="157"/>
        <end position="207"/>
    </location>
</feature>
<evidence type="ECO:0000313" key="8">
    <source>
        <dbReference type="EMBL" id="OHT14123.1"/>
    </source>
</evidence>
<feature type="domain" description="Myb-like" evidence="5">
    <location>
        <begin position="99"/>
        <end position="151"/>
    </location>
</feature>
<dbReference type="RefSeq" id="XP_068367259.1">
    <property type="nucleotide sequence ID" value="XM_068491121.1"/>
</dbReference>
<feature type="domain" description="SANT" evidence="6">
    <location>
        <begin position="107"/>
        <end position="152"/>
    </location>
</feature>
<dbReference type="PROSITE" id="PS51293">
    <property type="entry name" value="SANT"/>
    <property type="match status" value="1"/>
</dbReference>
<protein>
    <submittedName>
        <fullName evidence="8">Myb-like DNA-binding domain containing protein</fullName>
    </submittedName>
</protein>
<keyword evidence="9" id="KW-1185">Reference proteome</keyword>
<dbReference type="SUPFAM" id="SSF46689">
    <property type="entry name" value="Homeodomain-like"/>
    <property type="match status" value="2"/>
</dbReference>
<feature type="domain" description="Myb-like" evidence="5">
    <location>
        <begin position="152"/>
        <end position="203"/>
    </location>
</feature>
<evidence type="ECO:0000256" key="3">
    <source>
        <dbReference type="ARBA" id="ARBA00023163"/>
    </source>
</evidence>
<dbReference type="Proteomes" id="UP000179807">
    <property type="component" value="Unassembled WGS sequence"/>
</dbReference>
<evidence type="ECO:0000259" key="6">
    <source>
        <dbReference type="PROSITE" id="PS51293"/>
    </source>
</evidence>
<dbReference type="PROSITE" id="PS50090">
    <property type="entry name" value="MYB_LIKE"/>
    <property type="match status" value="2"/>
</dbReference>
<dbReference type="VEuPathDB" id="TrichDB:TRFO_03152"/>
<dbReference type="CDD" id="cd00167">
    <property type="entry name" value="SANT"/>
    <property type="match status" value="2"/>
</dbReference>
<dbReference type="EMBL" id="MLAK01000421">
    <property type="protein sequence ID" value="OHT14123.1"/>
    <property type="molecule type" value="Genomic_DNA"/>
</dbReference>
<dbReference type="InterPro" id="IPR017930">
    <property type="entry name" value="Myb_dom"/>
</dbReference>
<evidence type="ECO:0000256" key="4">
    <source>
        <dbReference type="ARBA" id="ARBA00023242"/>
    </source>
</evidence>
<dbReference type="Gene3D" id="1.10.10.60">
    <property type="entry name" value="Homeodomain-like"/>
    <property type="match status" value="2"/>
</dbReference>
<evidence type="ECO:0000313" key="9">
    <source>
        <dbReference type="Proteomes" id="UP000179807"/>
    </source>
</evidence>
<reference evidence="8" key="1">
    <citation type="submission" date="2016-10" db="EMBL/GenBank/DDBJ databases">
        <authorList>
            <person name="Benchimol M."/>
            <person name="Almeida L.G."/>
            <person name="Vasconcelos A.T."/>
            <person name="Perreira-Neves A."/>
            <person name="Rosa I.A."/>
            <person name="Tasca T."/>
            <person name="Bogo M.R."/>
            <person name="de Souza W."/>
        </authorList>
    </citation>
    <scope>NUCLEOTIDE SEQUENCE [LARGE SCALE GENOMIC DNA]</scope>
    <source>
        <strain evidence="8">K</strain>
    </source>
</reference>
<feature type="domain" description="HTH myb-type" evidence="7">
    <location>
        <begin position="99"/>
        <end position="155"/>
    </location>
</feature>
<dbReference type="Pfam" id="PF13921">
    <property type="entry name" value="Myb_DNA-bind_6"/>
    <property type="match status" value="1"/>
</dbReference>
<proteinExistence type="predicted"/>
<dbReference type="OrthoDB" id="2143914at2759"/>
<keyword evidence="4" id="KW-0539">Nucleus</keyword>
<dbReference type="GO" id="GO:0042796">
    <property type="term" value="P:snRNA transcription by RNA polymerase III"/>
    <property type="evidence" value="ECO:0007669"/>
    <property type="project" value="TreeGrafter"/>
</dbReference>
<accession>A0A1J4KS84</accession>
<keyword evidence="2" id="KW-0238">DNA-binding</keyword>
<organism evidence="8 9">
    <name type="scientific">Tritrichomonas foetus</name>
    <dbReference type="NCBI Taxonomy" id="1144522"/>
    <lineage>
        <taxon>Eukaryota</taxon>
        <taxon>Metamonada</taxon>
        <taxon>Parabasalia</taxon>
        <taxon>Tritrichomonadida</taxon>
        <taxon>Tritrichomonadidae</taxon>
        <taxon>Tritrichomonas</taxon>
    </lineage>
</organism>
<comment type="caution">
    <text evidence="8">The sequence shown here is derived from an EMBL/GenBank/DDBJ whole genome shotgun (WGS) entry which is preliminary data.</text>
</comment>
<name>A0A1J4KS84_9EUKA</name>
<dbReference type="PANTHER" id="PTHR46621">
    <property type="entry name" value="SNRNA-ACTIVATING PROTEIN COMPLEX SUBUNIT 4"/>
    <property type="match status" value="1"/>
</dbReference>
<gene>
    <name evidence="8" type="ORF">TRFO_03152</name>
</gene>
<dbReference type="PROSITE" id="PS51294">
    <property type="entry name" value="HTH_MYB"/>
    <property type="match status" value="2"/>
</dbReference>
<dbReference type="PANTHER" id="PTHR46621:SF1">
    <property type="entry name" value="SNRNA-ACTIVATING PROTEIN COMPLEX SUBUNIT 4"/>
    <property type="match status" value="1"/>
</dbReference>
<evidence type="ECO:0000256" key="1">
    <source>
        <dbReference type="ARBA" id="ARBA00023015"/>
    </source>
</evidence>
<dbReference type="GO" id="GO:0042795">
    <property type="term" value="P:snRNA transcription by RNA polymerase II"/>
    <property type="evidence" value="ECO:0007669"/>
    <property type="project" value="TreeGrafter"/>
</dbReference>
<dbReference type="SMART" id="SM00717">
    <property type="entry name" value="SANT"/>
    <property type="match status" value="2"/>
</dbReference>
<dbReference type="InterPro" id="IPR009057">
    <property type="entry name" value="Homeodomain-like_sf"/>
</dbReference>
<dbReference type="InterPro" id="IPR001005">
    <property type="entry name" value="SANT/Myb"/>
</dbReference>